<evidence type="ECO:0000313" key="8">
    <source>
        <dbReference type="EMBL" id="HDQ99442.1"/>
    </source>
</evidence>
<dbReference type="EMBL" id="DSBX01000153">
    <property type="protein sequence ID" value="HDQ99442.1"/>
    <property type="molecule type" value="Genomic_DNA"/>
</dbReference>
<keyword evidence="6" id="KW-0460">Magnesium</keyword>
<dbReference type="InterPro" id="IPR023439">
    <property type="entry name" value="Mal_deCO2ase/Cit_lyase_ACP"/>
</dbReference>
<organism evidence="8">
    <name type="scientific">candidate division WOR-3 bacterium</name>
    <dbReference type="NCBI Taxonomy" id="2052148"/>
    <lineage>
        <taxon>Bacteria</taxon>
        <taxon>Bacteria division WOR-3</taxon>
    </lineage>
</organism>
<keyword evidence="8" id="KW-0456">Lyase</keyword>
<dbReference type="PANTHER" id="PTHR32308">
    <property type="entry name" value="LYASE BETA SUBUNIT, PUTATIVE (AFU_ORTHOLOGUE AFUA_4G13030)-RELATED"/>
    <property type="match status" value="1"/>
</dbReference>
<dbReference type="GO" id="GO:0006107">
    <property type="term" value="P:oxaloacetate metabolic process"/>
    <property type="evidence" value="ECO:0007669"/>
    <property type="project" value="TreeGrafter"/>
</dbReference>
<gene>
    <name evidence="8" type="ORF">ENN51_04055</name>
</gene>
<comment type="caution">
    <text evidence="8">The sequence shown here is derived from an EMBL/GenBank/DDBJ whole genome shotgun (WGS) entry which is preliminary data.</text>
</comment>
<evidence type="ECO:0000256" key="3">
    <source>
        <dbReference type="ARBA" id="ARBA00022490"/>
    </source>
</evidence>
<protein>
    <submittedName>
        <fullName evidence="8">Citrate lyase ACP</fullName>
    </submittedName>
</protein>
<evidence type="ECO:0000256" key="4">
    <source>
        <dbReference type="ARBA" id="ARBA00022553"/>
    </source>
</evidence>
<reference evidence="8" key="1">
    <citation type="journal article" date="2020" name="mSystems">
        <title>Genome- and Community-Level Interaction Insights into Carbon Utilization and Element Cycling Functions of Hydrothermarchaeota in Hydrothermal Sediment.</title>
        <authorList>
            <person name="Zhou Z."/>
            <person name="Liu Y."/>
            <person name="Xu W."/>
            <person name="Pan J."/>
            <person name="Luo Z.H."/>
            <person name="Li M."/>
        </authorList>
    </citation>
    <scope>NUCLEOTIDE SEQUENCE [LARGE SCALE GENOMIC DNA]</scope>
    <source>
        <strain evidence="8">SpSt-1182</strain>
    </source>
</reference>
<comment type="cofactor">
    <cofactor evidence="1">
        <name>Mg(2+)</name>
        <dbReference type="ChEBI" id="CHEBI:18420"/>
    </cofactor>
</comment>
<keyword evidence="4" id="KW-0597">Phosphoprotein</keyword>
<dbReference type="GO" id="GO:0005737">
    <property type="term" value="C:cytoplasm"/>
    <property type="evidence" value="ECO:0007669"/>
    <property type="project" value="UniProtKB-SubCell"/>
</dbReference>
<evidence type="ECO:0000259" key="7">
    <source>
        <dbReference type="Pfam" id="PF03328"/>
    </source>
</evidence>
<keyword evidence="5" id="KW-0479">Metal-binding</keyword>
<dbReference type="AlphaFoldDB" id="A0A7V0XEU6"/>
<evidence type="ECO:0000256" key="1">
    <source>
        <dbReference type="ARBA" id="ARBA00001946"/>
    </source>
</evidence>
<dbReference type="InterPro" id="IPR040442">
    <property type="entry name" value="Pyrv_kinase-like_dom_sf"/>
</dbReference>
<dbReference type="InterPro" id="IPR005000">
    <property type="entry name" value="Aldolase/citrate-lyase_domain"/>
</dbReference>
<dbReference type="Proteomes" id="UP000885672">
    <property type="component" value="Unassembled WGS sequence"/>
</dbReference>
<dbReference type="SUPFAM" id="SSF51621">
    <property type="entry name" value="Phosphoenolpyruvate/pyruvate domain"/>
    <property type="match status" value="1"/>
</dbReference>
<dbReference type="GO" id="GO:0000287">
    <property type="term" value="F:magnesium ion binding"/>
    <property type="evidence" value="ECO:0007669"/>
    <property type="project" value="TreeGrafter"/>
</dbReference>
<dbReference type="Pfam" id="PF03328">
    <property type="entry name" value="HpcH_HpaI"/>
    <property type="match status" value="1"/>
</dbReference>
<evidence type="ECO:0000256" key="5">
    <source>
        <dbReference type="ARBA" id="ARBA00022723"/>
    </source>
</evidence>
<dbReference type="InterPro" id="IPR015813">
    <property type="entry name" value="Pyrv/PenolPyrv_kinase-like_dom"/>
</dbReference>
<dbReference type="Gene3D" id="3.20.20.60">
    <property type="entry name" value="Phosphoenolpyruvate-binding domains"/>
    <property type="match status" value="1"/>
</dbReference>
<dbReference type="GO" id="GO:0016829">
    <property type="term" value="F:lyase activity"/>
    <property type="evidence" value="ECO:0007669"/>
    <property type="project" value="UniProtKB-KW"/>
</dbReference>
<keyword evidence="3" id="KW-0963">Cytoplasm</keyword>
<dbReference type="PANTHER" id="PTHR32308:SF0">
    <property type="entry name" value="HPCH_HPAI ALDOLASE_CITRATE LYASE DOMAIN-CONTAINING PROTEIN"/>
    <property type="match status" value="1"/>
</dbReference>
<proteinExistence type="predicted"/>
<feature type="domain" description="HpcH/HpaI aldolase/citrate lyase" evidence="7">
    <location>
        <begin position="115"/>
        <end position="331"/>
    </location>
</feature>
<name>A0A7V0XEU6_UNCW3</name>
<evidence type="ECO:0000256" key="2">
    <source>
        <dbReference type="ARBA" id="ARBA00004496"/>
    </source>
</evidence>
<dbReference type="Pfam" id="PF06857">
    <property type="entry name" value="ACP"/>
    <property type="match status" value="1"/>
</dbReference>
<evidence type="ECO:0000256" key="6">
    <source>
        <dbReference type="ARBA" id="ARBA00022842"/>
    </source>
</evidence>
<accession>A0A7V0XEU6</accession>
<comment type="subcellular location">
    <subcellularLocation>
        <location evidence="2">Cytoplasm</location>
    </subcellularLocation>
</comment>
<sequence>MSRHAEAGRKGREARSDCHVTIEPTESGGINLEVTSRVDYLYADAIRSLVLDALDRLEVTDARVTVEDQGAVPFVMLARVETAVRRAWPGRPFPECLPETDPAGTVPTARDRWRRSRLYLPGNEPKYLLNAHIHGADAVILDLEDAVPPAERDAALLLVRNALHALSFGDCERMVRVNRLPQGLDDIPPLVRAHVQVLLLPKCEDPEQVRAAAALVETTRAEAGVKAQVYLMPILESPRGMLQALEIAEASPLTAALTWGLEDYLREIGGRRTPDGEETLWARSQVVNAARAAGVQPIDTVYADIENLDGLREHTRRARDFGFEGKGCIHPRQVPVVNEVFIPQPAEVAEACAIIEAFEAARREGRSVVAIGRRMIDAPVVNRAGRIVELARRAGLLPDEGGTR</sequence>